<dbReference type="GO" id="GO:0003677">
    <property type="term" value="F:DNA binding"/>
    <property type="evidence" value="ECO:0007669"/>
    <property type="project" value="InterPro"/>
</dbReference>
<evidence type="ECO:0000256" key="4">
    <source>
        <dbReference type="ARBA" id="ARBA00023163"/>
    </source>
</evidence>
<reference evidence="7 8" key="1">
    <citation type="submission" date="2017-04" db="EMBL/GenBank/DDBJ databases">
        <authorList>
            <person name="Afonso C.L."/>
            <person name="Miller P.J."/>
            <person name="Scott M.A."/>
            <person name="Spackman E."/>
            <person name="Goraichik I."/>
            <person name="Dimitrov K.M."/>
            <person name="Suarez D.L."/>
            <person name="Swayne D.E."/>
        </authorList>
    </citation>
    <scope>NUCLEOTIDE SEQUENCE [LARGE SCALE GENOMIC DNA]</scope>
    <source>
        <strain evidence="7 8">DSM 12816</strain>
    </source>
</reference>
<protein>
    <submittedName>
        <fullName evidence="7">RNA polymerase sigma-70 factor, ECF subfamily</fullName>
    </submittedName>
</protein>
<dbReference type="AlphaFoldDB" id="A0A1W2BR56"/>
<dbReference type="RefSeq" id="WP_084234986.1">
    <property type="nucleotide sequence ID" value="NZ_FWXW01000006.1"/>
</dbReference>
<sequence>MLPIFLTIENDSDREKAEEIYRRYSGTMLYVAEGILRERQLAEDAVSEAFVKIIRHLEKIDLLDCNRTRGFVVIVVRNTALNMLRERNRTVHLDDFGDCPDTAEPVFDHVSAKEACDRIADAVAALHKSYSDILYLKAVLEYSNQEIAEILSISPENVKICLFRARSALKRQLMKEGDFCER</sequence>
<dbReference type="SUPFAM" id="SSF88946">
    <property type="entry name" value="Sigma2 domain of RNA polymerase sigma factors"/>
    <property type="match status" value="1"/>
</dbReference>
<feature type="domain" description="RNA polymerase sigma factor 70 region 4 type 2" evidence="6">
    <location>
        <begin position="117"/>
        <end position="169"/>
    </location>
</feature>
<keyword evidence="4" id="KW-0804">Transcription</keyword>
<dbReference type="InterPro" id="IPR036388">
    <property type="entry name" value="WH-like_DNA-bd_sf"/>
</dbReference>
<dbReference type="InterPro" id="IPR039425">
    <property type="entry name" value="RNA_pol_sigma-70-like"/>
</dbReference>
<dbReference type="OrthoDB" id="2613570at2"/>
<dbReference type="Proteomes" id="UP000192790">
    <property type="component" value="Unassembled WGS sequence"/>
</dbReference>
<organism evidence="7 8">
    <name type="scientific">Papillibacter cinnamivorans DSM 12816</name>
    <dbReference type="NCBI Taxonomy" id="1122930"/>
    <lineage>
        <taxon>Bacteria</taxon>
        <taxon>Bacillati</taxon>
        <taxon>Bacillota</taxon>
        <taxon>Clostridia</taxon>
        <taxon>Eubacteriales</taxon>
        <taxon>Oscillospiraceae</taxon>
        <taxon>Papillibacter</taxon>
    </lineage>
</organism>
<comment type="similarity">
    <text evidence="1">Belongs to the sigma-70 factor family. ECF subfamily.</text>
</comment>
<evidence type="ECO:0000256" key="1">
    <source>
        <dbReference type="ARBA" id="ARBA00010641"/>
    </source>
</evidence>
<dbReference type="InterPro" id="IPR013325">
    <property type="entry name" value="RNA_pol_sigma_r2"/>
</dbReference>
<evidence type="ECO:0000259" key="5">
    <source>
        <dbReference type="Pfam" id="PF04542"/>
    </source>
</evidence>
<dbReference type="EMBL" id="FWXW01000006">
    <property type="protein sequence ID" value="SMC75226.1"/>
    <property type="molecule type" value="Genomic_DNA"/>
</dbReference>
<gene>
    <name evidence="7" type="ORF">SAMN02745168_2308</name>
</gene>
<accession>A0A1W2BR56</accession>
<dbReference type="PANTHER" id="PTHR43133">
    <property type="entry name" value="RNA POLYMERASE ECF-TYPE SIGMA FACTO"/>
    <property type="match status" value="1"/>
</dbReference>
<feature type="domain" description="RNA polymerase sigma-70 region 2" evidence="5">
    <location>
        <begin position="20"/>
        <end position="90"/>
    </location>
</feature>
<evidence type="ECO:0000259" key="6">
    <source>
        <dbReference type="Pfam" id="PF08281"/>
    </source>
</evidence>
<keyword evidence="2" id="KW-0805">Transcription regulation</keyword>
<dbReference type="InterPro" id="IPR013324">
    <property type="entry name" value="RNA_pol_sigma_r3/r4-like"/>
</dbReference>
<dbReference type="InterPro" id="IPR013249">
    <property type="entry name" value="RNA_pol_sigma70_r4_t2"/>
</dbReference>
<dbReference type="InterPro" id="IPR014284">
    <property type="entry name" value="RNA_pol_sigma-70_dom"/>
</dbReference>
<proteinExistence type="inferred from homology"/>
<dbReference type="STRING" id="1122930.SAMN02745168_2308"/>
<dbReference type="Pfam" id="PF08281">
    <property type="entry name" value="Sigma70_r4_2"/>
    <property type="match status" value="1"/>
</dbReference>
<dbReference type="Pfam" id="PF04542">
    <property type="entry name" value="Sigma70_r2"/>
    <property type="match status" value="1"/>
</dbReference>
<name>A0A1W2BR56_9FIRM</name>
<dbReference type="SUPFAM" id="SSF88659">
    <property type="entry name" value="Sigma3 and sigma4 domains of RNA polymerase sigma factors"/>
    <property type="match status" value="1"/>
</dbReference>
<dbReference type="NCBIfam" id="TIGR02937">
    <property type="entry name" value="sigma70-ECF"/>
    <property type="match status" value="1"/>
</dbReference>
<dbReference type="GO" id="GO:0006352">
    <property type="term" value="P:DNA-templated transcription initiation"/>
    <property type="evidence" value="ECO:0007669"/>
    <property type="project" value="InterPro"/>
</dbReference>
<dbReference type="Gene3D" id="1.10.1740.10">
    <property type="match status" value="1"/>
</dbReference>
<evidence type="ECO:0000256" key="3">
    <source>
        <dbReference type="ARBA" id="ARBA00023082"/>
    </source>
</evidence>
<dbReference type="InterPro" id="IPR007627">
    <property type="entry name" value="RNA_pol_sigma70_r2"/>
</dbReference>
<dbReference type="PANTHER" id="PTHR43133:SF60">
    <property type="entry name" value="RNA POLYMERASE SIGMA FACTOR SIGV"/>
    <property type="match status" value="1"/>
</dbReference>
<dbReference type="Gene3D" id="1.10.10.10">
    <property type="entry name" value="Winged helix-like DNA-binding domain superfamily/Winged helix DNA-binding domain"/>
    <property type="match status" value="1"/>
</dbReference>
<dbReference type="GO" id="GO:0016987">
    <property type="term" value="F:sigma factor activity"/>
    <property type="evidence" value="ECO:0007669"/>
    <property type="project" value="UniProtKB-KW"/>
</dbReference>
<keyword evidence="3" id="KW-0731">Sigma factor</keyword>
<evidence type="ECO:0000256" key="2">
    <source>
        <dbReference type="ARBA" id="ARBA00023015"/>
    </source>
</evidence>
<evidence type="ECO:0000313" key="7">
    <source>
        <dbReference type="EMBL" id="SMC75226.1"/>
    </source>
</evidence>
<evidence type="ECO:0000313" key="8">
    <source>
        <dbReference type="Proteomes" id="UP000192790"/>
    </source>
</evidence>
<keyword evidence="8" id="KW-1185">Reference proteome</keyword>